<organism evidence="1">
    <name type="scientific">Tanacetum cinerariifolium</name>
    <name type="common">Dalmatian daisy</name>
    <name type="synonym">Chrysanthemum cinerariifolium</name>
    <dbReference type="NCBI Taxonomy" id="118510"/>
    <lineage>
        <taxon>Eukaryota</taxon>
        <taxon>Viridiplantae</taxon>
        <taxon>Streptophyta</taxon>
        <taxon>Embryophyta</taxon>
        <taxon>Tracheophyta</taxon>
        <taxon>Spermatophyta</taxon>
        <taxon>Magnoliopsida</taxon>
        <taxon>eudicotyledons</taxon>
        <taxon>Gunneridae</taxon>
        <taxon>Pentapetalae</taxon>
        <taxon>asterids</taxon>
        <taxon>campanulids</taxon>
        <taxon>Asterales</taxon>
        <taxon>Asteraceae</taxon>
        <taxon>Asteroideae</taxon>
        <taxon>Anthemideae</taxon>
        <taxon>Anthemidinae</taxon>
        <taxon>Tanacetum</taxon>
    </lineage>
</organism>
<gene>
    <name evidence="1" type="ORF">Tci_050336</name>
</gene>
<comment type="caution">
    <text evidence="1">The sequence shown here is derived from an EMBL/GenBank/DDBJ whole genome shotgun (WGS) entry which is preliminary data.</text>
</comment>
<sequence length="195" mass="22697">MLYDGIVITKKHDVISVVDEDETLISEEEIRSKMLAKQNDPIKKKQKINISPVGYNKLNKIAKDFKKHFVPQMQLSAEQAYWLLLLNPKSEQLDATQTLVEIEAPKELLKHTQGNVYILWELVKHARELRPLDSDLDSAIKLMNLLMSHHFLFFLVVLVYNDIYELRDAKEHLELLNAWGLLVQKIDLLLIAFHT</sequence>
<name>A0A6L2MWK8_TANCI</name>
<reference evidence="1" key="1">
    <citation type="journal article" date="2019" name="Sci. Rep.">
        <title>Draft genome of Tanacetum cinerariifolium, the natural source of mosquito coil.</title>
        <authorList>
            <person name="Yamashiro T."/>
            <person name="Shiraishi A."/>
            <person name="Satake H."/>
            <person name="Nakayama K."/>
        </authorList>
    </citation>
    <scope>NUCLEOTIDE SEQUENCE</scope>
</reference>
<proteinExistence type="predicted"/>
<accession>A0A6L2MWK8</accession>
<dbReference type="AlphaFoldDB" id="A0A6L2MWK8"/>
<protein>
    <submittedName>
        <fullName evidence="1">Uncharacterized protein</fullName>
    </submittedName>
</protein>
<dbReference type="EMBL" id="BKCJ010007656">
    <property type="protein sequence ID" value="GEU78358.1"/>
    <property type="molecule type" value="Genomic_DNA"/>
</dbReference>
<evidence type="ECO:0000313" key="1">
    <source>
        <dbReference type="EMBL" id="GEU78358.1"/>
    </source>
</evidence>